<protein>
    <submittedName>
        <fullName evidence="1">Uncharacterized protein</fullName>
    </submittedName>
</protein>
<accession>A0A5E8BY89</accession>
<name>A0A5E8BY89_9ASCO</name>
<proteinExistence type="predicted"/>
<evidence type="ECO:0000313" key="1">
    <source>
        <dbReference type="EMBL" id="VVT54517.1"/>
    </source>
</evidence>
<evidence type="ECO:0000313" key="2">
    <source>
        <dbReference type="Proteomes" id="UP000398389"/>
    </source>
</evidence>
<dbReference type="RefSeq" id="XP_031854721.1">
    <property type="nucleotide sequence ID" value="XM_031998830.1"/>
</dbReference>
<reference evidence="1 2" key="1">
    <citation type="submission" date="2019-09" db="EMBL/GenBank/DDBJ databases">
        <authorList>
            <person name="Brejova B."/>
        </authorList>
    </citation>
    <scope>NUCLEOTIDE SEQUENCE [LARGE SCALE GENOMIC DNA]</scope>
</reference>
<dbReference type="GeneID" id="43582930"/>
<dbReference type="Proteomes" id="UP000398389">
    <property type="component" value="Unassembled WGS sequence"/>
</dbReference>
<dbReference type="InterPro" id="IPR032675">
    <property type="entry name" value="LRR_dom_sf"/>
</dbReference>
<gene>
    <name evidence="1" type="ORF">SAPINGB_P004115</name>
</gene>
<keyword evidence="2" id="KW-1185">Reference proteome</keyword>
<sequence length="580" mass="65946">MKTSIMNLPEEILEEILTYAAFDCHGDCCDKQYDRVCYNQYRGIVQTCKKFRRIGGNIYWKQLNVPSISNDNSLVPRRVTKTCIPHDIENYVTELNIGSTHSVVSRIDGSRDEQQHVEWWGVLLNWDVLPRLRKITINGTVAASRVNSGLAKSPCHTLNDPEALEQLAWFAESTPAGRQPPEMHIYGVDETVVMAMSNYPALQKCIRTLWFHDQLDDTGSSIKRTLPDFGRALAGMTQLRDLSISVGAPAVANFTHFLQVLGKFPYLKKLHLSYGTRPVMDDSPLALGVHNFRPIVPPSLEVLDCPYSFLELLNLLEPFTDRTFQEIHDLTLHVDRRRVTLDLPFYSLEAFQVYMQNCDNVRSYTVEGLLDMVAHNARTLKRLAVAKMDFTDVMDLPHVNPNLEELHIGILITGNLPVWTPVLDYLQDLKKLKHLTLNVNSIRQLSTRMFGTLLTRSPISEDSYEPSTQLQTVTIKFNRTESISKLPSIVASVNGTKSYNLTSHASFHKARYMMDEVPGVDNHRVPEYLWEDGSICAAHVVFDARAISMDLYPDYYSGKYKTRNPYSNTSSVANSDDEMY</sequence>
<dbReference type="AlphaFoldDB" id="A0A5E8BY89"/>
<dbReference type="SUPFAM" id="SSF52047">
    <property type="entry name" value="RNI-like"/>
    <property type="match status" value="1"/>
</dbReference>
<dbReference type="Gene3D" id="3.80.10.10">
    <property type="entry name" value="Ribonuclease Inhibitor"/>
    <property type="match status" value="1"/>
</dbReference>
<dbReference type="EMBL" id="CABVLU010000003">
    <property type="protein sequence ID" value="VVT54517.1"/>
    <property type="molecule type" value="Genomic_DNA"/>
</dbReference>
<organism evidence="1 2">
    <name type="scientific">Magnusiomyces paraingens</name>
    <dbReference type="NCBI Taxonomy" id="2606893"/>
    <lineage>
        <taxon>Eukaryota</taxon>
        <taxon>Fungi</taxon>
        <taxon>Dikarya</taxon>
        <taxon>Ascomycota</taxon>
        <taxon>Saccharomycotina</taxon>
        <taxon>Dipodascomycetes</taxon>
        <taxon>Dipodascales</taxon>
        <taxon>Dipodascaceae</taxon>
        <taxon>Magnusiomyces</taxon>
    </lineage>
</organism>